<keyword evidence="4" id="KW-1015">Disulfide bond</keyword>
<dbReference type="Gene3D" id="3.40.390.10">
    <property type="entry name" value="Collagenase (Catalytic Domain)"/>
    <property type="match status" value="1"/>
</dbReference>
<keyword evidence="8" id="KW-1185">Reference proteome</keyword>
<dbReference type="InterPro" id="IPR024079">
    <property type="entry name" value="MetalloPept_cat_dom_sf"/>
</dbReference>
<dbReference type="GO" id="GO:0008237">
    <property type="term" value="F:metallopeptidase activity"/>
    <property type="evidence" value="ECO:0007669"/>
    <property type="project" value="InterPro"/>
</dbReference>
<evidence type="ECO:0000256" key="2">
    <source>
        <dbReference type="ARBA" id="ARBA00022801"/>
    </source>
</evidence>
<dbReference type="Proteomes" id="UP000596742">
    <property type="component" value="Unassembled WGS sequence"/>
</dbReference>
<accession>A0A8B6EGQ4</accession>
<evidence type="ECO:0000256" key="4">
    <source>
        <dbReference type="ARBA" id="ARBA00023157"/>
    </source>
</evidence>
<evidence type="ECO:0000259" key="6">
    <source>
        <dbReference type="Pfam" id="PF17771"/>
    </source>
</evidence>
<evidence type="ECO:0000313" key="8">
    <source>
        <dbReference type="Proteomes" id="UP000596742"/>
    </source>
</evidence>
<feature type="non-terminal residue" evidence="7">
    <location>
        <position position="145"/>
    </location>
</feature>
<dbReference type="InterPro" id="IPR041645">
    <property type="entry name" value="ADAMTS_CR_2"/>
</dbReference>
<keyword evidence="3" id="KW-0862">Zinc</keyword>
<protein>
    <recommendedName>
        <fullName evidence="6">ADAMTS cysteine-rich domain-containing protein</fullName>
    </recommendedName>
</protein>
<evidence type="ECO:0000256" key="1">
    <source>
        <dbReference type="ARBA" id="ARBA00022723"/>
    </source>
</evidence>
<dbReference type="Pfam" id="PF17771">
    <property type="entry name" value="ADAMTS_CR_2"/>
    <property type="match status" value="1"/>
</dbReference>
<proteinExistence type="predicted"/>
<sequence length="145" mass="15212">LSASHDGEGNGCSFGDAYIMASSSSPQTPGSAIATNPWKFSSCSTDYFTAYIDTLETNSANCMLSLSPGFNATALSEFVNDVAGQVYDAHVQCENIVGPGSYLCTDRYSGDFSSLCTVMWCAIPDQPGYCTTTTAAEGTLCGNQK</sequence>
<reference evidence="7" key="1">
    <citation type="submission" date="2018-11" db="EMBL/GenBank/DDBJ databases">
        <authorList>
            <person name="Alioto T."/>
            <person name="Alioto T."/>
        </authorList>
    </citation>
    <scope>NUCLEOTIDE SEQUENCE</scope>
</reference>
<keyword evidence="5" id="KW-0325">Glycoprotein</keyword>
<dbReference type="EMBL" id="UYJE01005067">
    <property type="protein sequence ID" value="VDI33724.1"/>
    <property type="molecule type" value="Genomic_DNA"/>
</dbReference>
<comment type="caution">
    <text evidence="7">The sequence shown here is derived from an EMBL/GenBank/DDBJ whole genome shotgun (WGS) entry which is preliminary data.</text>
</comment>
<evidence type="ECO:0000256" key="5">
    <source>
        <dbReference type="ARBA" id="ARBA00023180"/>
    </source>
</evidence>
<dbReference type="OrthoDB" id="6097485at2759"/>
<keyword evidence="2" id="KW-0378">Hydrolase</keyword>
<dbReference type="AlphaFoldDB" id="A0A8B6EGQ4"/>
<gene>
    <name evidence="7" type="ORF">MGAL_10B009222</name>
</gene>
<feature type="domain" description="ADAMTS cysteine-rich" evidence="6">
    <location>
        <begin position="84"/>
        <end position="145"/>
    </location>
</feature>
<evidence type="ECO:0000313" key="7">
    <source>
        <dbReference type="EMBL" id="VDI33724.1"/>
    </source>
</evidence>
<dbReference type="GO" id="GO:0046872">
    <property type="term" value="F:metal ion binding"/>
    <property type="evidence" value="ECO:0007669"/>
    <property type="project" value="UniProtKB-KW"/>
</dbReference>
<name>A0A8B6EGQ4_MYTGA</name>
<organism evidence="7 8">
    <name type="scientific">Mytilus galloprovincialis</name>
    <name type="common">Mediterranean mussel</name>
    <dbReference type="NCBI Taxonomy" id="29158"/>
    <lineage>
        <taxon>Eukaryota</taxon>
        <taxon>Metazoa</taxon>
        <taxon>Spiralia</taxon>
        <taxon>Lophotrochozoa</taxon>
        <taxon>Mollusca</taxon>
        <taxon>Bivalvia</taxon>
        <taxon>Autobranchia</taxon>
        <taxon>Pteriomorphia</taxon>
        <taxon>Mytilida</taxon>
        <taxon>Mytiloidea</taxon>
        <taxon>Mytilidae</taxon>
        <taxon>Mytilinae</taxon>
        <taxon>Mytilus</taxon>
    </lineage>
</organism>
<dbReference type="SUPFAM" id="SSF55486">
    <property type="entry name" value="Metalloproteases ('zincins'), catalytic domain"/>
    <property type="match status" value="1"/>
</dbReference>
<evidence type="ECO:0000256" key="3">
    <source>
        <dbReference type="ARBA" id="ARBA00022833"/>
    </source>
</evidence>
<keyword evidence="1" id="KW-0479">Metal-binding</keyword>
<dbReference type="Gene3D" id="3.40.1620.60">
    <property type="match status" value="1"/>
</dbReference>
<feature type="non-terminal residue" evidence="7">
    <location>
        <position position="1"/>
    </location>
</feature>